<dbReference type="CDD" id="cd04301">
    <property type="entry name" value="NAT_SF"/>
    <property type="match status" value="2"/>
</dbReference>
<dbReference type="InterPro" id="IPR016181">
    <property type="entry name" value="Acyl_CoA_acyltransferase"/>
</dbReference>
<dbReference type="Pfam" id="PF13302">
    <property type="entry name" value="Acetyltransf_3"/>
    <property type="match status" value="1"/>
</dbReference>
<dbReference type="PANTHER" id="PTHR10545:SF29">
    <property type="entry name" value="GH14572P-RELATED"/>
    <property type="match status" value="1"/>
</dbReference>
<dbReference type="PANTHER" id="PTHR10545">
    <property type="entry name" value="DIAMINE N-ACETYLTRANSFERASE"/>
    <property type="match status" value="1"/>
</dbReference>
<feature type="domain" description="N-acetyltransferase" evidence="4">
    <location>
        <begin position="202"/>
        <end position="355"/>
    </location>
</feature>
<keyword evidence="6" id="KW-1185">Reference proteome</keyword>
<gene>
    <name evidence="5" type="primary">Nat9-L</name>
    <name evidence="5" type="ORF">Hamer_G023489</name>
</gene>
<protein>
    <submittedName>
        <fullName evidence="5">N-acetyltransferase 9-like</fullName>
    </submittedName>
</protein>
<sequence length="525" mass="60232">MRINSRIRLTGDKVILVPYKKLHVEKYHQWMLSPHLQELTASEPLTLQEEYRMQQSWLKDDDKCTFIVLDKGLMTKKNDEVEAMIGDTNLFLVDQEDRLLAEGEIMIAEPTFRKQKRGWEAMLLMFRYGVEALGIARYQVKIGVSNTPSINMFKKLHFIEVARSEVFQEVTLEVQVDEKWKAWLLENTKYYIIRQIEAMCEVTIREGRRCDSEAMLQLIQKSAKHQNLPPDAVISASAFEEDGWGSFTAFRSFVAEMKDGSIVGYVLYYYTYSTWKGRCVCMGDLYVFPTHRHKGIGSRLWKKVAKTALDAGCCHLNITLLKDNAQAVAYCESQGAMNISAAVDWCFFRMNRDAMEAFLKTDKTASEVVVREATGKDCVGIKKLIQDLADYENMPEGPKIGAKELQEDSSGEILFYKAYVAEEVDTLVGYVLFFYTYSLEGPGVYMEDLYVSPPYRNQGIGSALWRKAIQASIDVGGKRCDFAVLSWNTPSIEFYKLKGAANLTKEKGYQFYRMKEDEMKNYANE</sequence>
<dbReference type="SUPFAM" id="SSF55729">
    <property type="entry name" value="Acyl-CoA N-acyltransferases (Nat)"/>
    <property type="match status" value="3"/>
</dbReference>
<proteinExistence type="inferred from homology"/>
<organism evidence="5 6">
    <name type="scientific">Homarus americanus</name>
    <name type="common">American lobster</name>
    <dbReference type="NCBI Taxonomy" id="6706"/>
    <lineage>
        <taxon>Eukaryota</taxon>
        <taxon>Metazoa</taxon>
        <taxon>Ecdysozoa</taxon>
        <taxon>Arthropoda</taxon>
        <taxon>Crustacea</taxon>
        <taxon>Multicrustacea</taxon>
        <taxon>Malacostraca</taxon>
        <taxon>Eumalacostraca</taxon>
        <taxon>Eucarida</taxon>
        <taxon>Decapoda</taxon>
        <taxon>Pleocyemata</taxon>
        <taxon>Astacidea</taxon>
        <taxon>Nephropoidea</taxon>
        <taxon>Nephropidae</taxon>
        <taxon>Homarus</taxon>
    </lineage>
</organism>
<keyword evidence="2" id="KW-0808">Transferase</keyword>
<dbReference type="GO" id="GO:0008080">
    <property type="term" value="F:N-acetyltransferase activity"/>
    <property type="evidence" value="ECO:0007669"/>
    <property type="project" value="TreeGrafter"/>
</dbReference>
<evidence type="ECO:0000313" key="6">
    <source>
        <dbReference type="Proteomes" id="UP000747542"/>
    </source>
</evidence>
<dbReference type="FunFam" id="3.40.630.30:FF:000064">
    <property type="entry name" value="GNAT family acetyltransferase"/>
    <property type="match status" value="2"/>
</dbReference>
<evidence type="ECO:0000256" key="2">
    <source>
        <dbReference type="ARBA" id="ARBA00022679"/>
    </source>
</evidence>
<keyword evidence="3" id="KW-0012">Acyltransferase</keyword>
<feature type="domain" description="N-acetyltransferase" evidence="4">
    <location>
        <begin position="368"/>
        <end position="524"/>
    </location>
</feature>
<dbReference type="Pfam" id="PF00583">
    <property type="entry name" value="Acetyltransf_1"/>
    <property type="match status" value="2"/>
</dbReference>
<dbReference type="AlphaFoldDB" id="A0A8J5JM26"/>
<dbReference type="EMBL" id="JAHLQT010030714">
    <property type="protein sequence ID" value="KAG7160787.1"/>
    <property type="molecule type" value="Genomic_DNA"/>
</dbReference>
<comment type="caution">
    <text evidence="5">The sequence shown here is derived from an EMBL/GenBank/DDBJ whole genome shotgun (WGS) entry which is preliminary data.</text>
</comment>
<evidence type="ECO:0000313" key="5">
    <source>
        <dbReference type="EMBL" id="KAG7160787.1"/>
    </source>
</evidence>
<dbReference type="InterPro" id="IPR051016">
    <property type="entry name" value="Diverse_Substrate_AcTransf"/>
</dbReference>
<dbReference type="PROSITE" id="PS51186">
    <property type="entry name" value="GNAT"/>
    <property type="match status" value="2"/>
</dbReference>
<comment type="similarity">
    <text evidence="1">Belongs to the acetyltransferase family.</text>
</comment>
<dbReference type="Gene3D" id="3.40.630.30">
    <property type="match status" value="3"/>
</dbReference>
<name>A0A8J5JM26_HOMAM</name>
<dbReference type="Proteomes" id="UP000747542">
    <property type="component" value="Unassembled WGS sequence"/>
</dbReference>
<reference evidence="5" key="1">
    <citation type="journal article" date="2021" name="Sci. Adv.">
        <title>The American lobster genome reveals insights on longevity, neural, and immune adaptations.</title>
        <authorList>
            <person name="Polinski J.M."/>
            <person name="Zimin A.V."/>
            <person name="Clark K.F."/>
            <person name="Kohn A.B."/>
            <person name="Sadowski N."/>
            <person name="Timp W."/>
            <person name="Ptitsyn A."/>
            <person name="Khanna P."/>
            <person name="Romanova D.Y."/>
            <person name="Williams P."/>
            <person name="Greenwood S.J."/>
            <person name="Moroz L.L."/>
            <person name="Walt D.R."/>
            <person name="Bodnar A.G."/>
        </authorList>
    </citation>
    <scope>NUCLEOTIDE SEQUENCE</scope>
    <source>
        <strain evidence="5">GMGI-L3</strain>
    </source>
</reference>
<evidence type="ECO:0000256" key="1">
    <source>
        <dbReference type="ARBA" id="ARBA00008694"/>
    </source>
</evidence>
<evidence type="ECO:0000259" key="4">
    <source>
        <dbReference type="PROSITE" id="PS51186"/>
    </source>
</evidence>
<evidence type="ECO:0000256" key="3">
    <source>
        <dbReference type="ARBA" id="ARBA00023315"/>
    </source>
</evidence>
<dbReference type="InterPro" id="IPR000182">
    <property type="entry name" value="GNAT_dom"/>
</dbReference>
<accession>A0A8J5JM26</accession>